<dbReference type="KEGG" id="pmf:P9303_20611"/>
<name>A2CBD7_PROM3</name>
<organism evidence="1 2">
    <name type="scientific">Prochlorococcus marinus (strain MIT 9303)</name>
    <dbReference type="NCBI Taxonomy" id="59922"/>
    <lineage>
        <taxon>Bacteria</taxon>
        <taxon>Bacillati</taxon>
        <taxon>Cyanobacteriota</taxon>
        <taxon>Cyanophyceae</taxon>
        <taxon>Synechococcales</taxon>
        <taxon>Prochlorococcaceae</taxon>
        <taxon>Prochlorococcus</taxon>
    </lineage>
</organism>
<accession>A2CBD7</accession>
<protein>
    <submittedName>
        <fullName evidence="1">Uncharacterized protein</fullName>
    </submittedName>
</protein>
<dbReference type="EMBL" id="CP000554">
    <property type="protein sequence ID" value="ABM78797.1"/>
    <property type="molecule type" value="Genomic_DNA"/>
</dbReference>
<dbReference type="AlphaFoldDB" id="A2CBD7"/>
<dbReference type="STRING" id="59922.P9303_20611"/>
<dbReference type="Proteomes" id="UP000002274">
    <property type="component" value="Chromosome"/>
</dbReference>
<proteinExistence type="predicted"/>
<evidence type="ECO:0000313" key="1">
    <source>
        <dbReference type="EMBL" id="ABM78797.1"/>
    </source>
</evidence>
<sequence length="128" mass="14160">MTYEENIKTQFAVAFPLPSLLSSIKDLLLEVQWLDGLILVTDSQQATFVPFSQVDSLLRRVRARPNGQIVVERLCMALLDDHDGGGAKPVLVFQGDDRFWLGMMGLNGSHSNRDGAVAHLDRCFALSS</sequence>
<evidence type="ECO:0000313" key="2">
    <source>
        <dbReference type="Proteomes" id="UP000002274"/>
    </source>
</evidence>
<dbReference type="HOGENOM" id="CLU_2095646_0_0_3"/>
<reference evidence="1 2" key="1">
    <citation type="journal article" date="2007" name="PLoS Genet.">
        <title>Patterns and implications of gene gain and loss in the evolution of Prochlorococcus.</title>
        <authorList>
            <person name="Kettler G.C."/>
            <person name="Martiny A.C."/>
            <person name="Huang K."/>
            <person name="Zucker J."/>
            <person name="Coleman M.L."/>
            <person name="Rodrigue S."/>
            <person name="Chen F."/>
            <person name="Lapidus A."/>
            <person name="Ferriera S."/>
            <person name="Johnson J."/>
            <person name="Steglich C."/>
            <person name="Church G.M."/>
            <person name="Richardson P."/>
            <person name="Chisholm S.W."/>
        </authorList>
    </citation>
    <scope>NUCLEOTIDE SEQUENCE [LARGE SCALE GENOMIC DNA]</scope>
    <source>
        <strain evidence="1 2">MIT 9303</strain>
    </source>
</reference>
<gene>
    <name evidence="1" type="ordered locus">P9303_20611</name>
</gene>